<sequence length="606" mass="65192">MAAYQDIENIDKINTLRWRQAAELIPMIAGWAPSHLSSLQPTFNRFAFSPARNRGGQAMSSSKNLSKSGEIVILKSVGKAAQISALALCVACGGTSSNTSTSGVVSVSPTPTPSPSSTPTPTPTPAAATTVPRNRSLLGVNVASVDYYSGERSFSNLLVGSEWVDPNKSWNKLDPSRVDANGYVISLAAGEQANIILTPPAATMAGSEVAIRCTYTGSGKIAVRGTIKDVTAGDHQVEFIWPALALGEQRVYLELLETSAADGVRNLDCREKDAARSQLFATDFIESLKPFGVIRFLDWSGANGKAAFTWANRQSPDALVQVNSKNVALDHMIALAVQTGASPWLPIPWNADESYVRGMAQLAHARIPAGTPVYVELANEVWNYAFPVTHLAQEEGLAAGLSADPFEATLRRYAQKMAWAMKIWTEVYADRPADLVRVAATQHSNPWTASTVLSYSDTAKYVDALATAPYFGHTLFTDNPTSDLATLFSALSADASKVIKVQASANQDIAKQYGKRYIAYEAGQHLINSSNHTLLAALNRNTLMADVYRAYLSAWRTDVGDVMTLYSSTGPITSSGAWGLREYAGQPLTAAPKLRAAVQDANYWVK</sequence>
<name>A0A9X2KKT5_9SPHN</name>
<dbReference type="Proteomes" id="UP001139451">
    <property type="component" value="Unassembled WGS sequence"/>
</dbReference>
<protein>
    <recommendedName>
        <fullName evidence="4">Cellulose-binding protein</fullName>
    </recommendedName>
</protein>
<reference evidence="2" key="1">
    <citation type="submission" date="2022-05" db="EMBL/GenBank/DDBJ databases">
        <title>Sphingomonas sp. strain MG17 Genome sequencing and assembly.</title>
        <authorList>
            <person name="Kim I."/>
        </authorList>
    </citation>
    <scope>NUCLEOTIDE SEQUENCE</scope>
    <source>
        <strain evidence="2">MG17</strain>
    </source>
</reference>
<evidence type="ECO:0000313" key="3">
    <source>
        <dbReference type="Proteomes" id="UP001139451"/>
    </source>
</evidence>
<gene>
    <name evidence="2" type="ORF">M9978_10395</name>
</gene>
<organism evidence="2 3">
    <name type="scientific">Sphingomonas tagetis</name>
    <dbReference type="NCBI Taxonomy" id="2949092"/>
    <lineage>
        <taxon>Bacteria</taxon>
        <taxon>Pseudomonadati</taxon>
        <taxon>Pseudomonadota</taxon>
        <taxon>Alphaproteobacteria</taxon>
        <taxon>Sphingomonadales</taxon>
        <taxon>Sphingomonadaceae</taxon>
        <taxon>Sphingomonas</taxon>
    </lineage>
</organism>
<evidence type="ECO:0008006" key="4">
    <source>
        <dbReference type="Google" id="ProtNLM"/>
    </source>
</evidence>
<dbReference type="SUPFAM" id="SSF51445">
    <property type="entry name" value="(Trans)glycosidases"/>
    <property type="match status" value="1"/>
</dbReference>
<dbReference type="AlphaFoldDB" id="A0A9X2KKT5"/>
<evidence type="ECO:0000313" key="2">
    <source>
        <dbReference type="EMBL" id="MCP3730839.1"/>
    </source>
</evidence>
<feature type="compositionally biased region" description="Low complexity" evidence="1">
    <location>
        <begin position="96"/>
        <end position="109"/>
    </location>
</feature>
<dbReference type="EMBL" id="JAMLDX010000006">
    <property type="protein sequence ID" value="MCP3730839.1"/>
    <property type="molecule type" value="Genomic_DNA"/>
</dbReference>
<accession>A0A9X2KKT5</accession>
<keyword evidence="3" id="KW-1185">Reference proteome</keyword>
<dbReference type="RefSeq" id="WP_254292971.1">
    <property type="nucleotide sequence ID" value="NZ_JAMLDX010000006.1"/>
</dbReference>
<dbReference type="InterPro" id="IPR017853">
    <property type="entry name" value="GH"/>
</dbReference>
<proteinExistence type="predicted"/>
<feature type="region of interest" description="Disordered" evidence="1">
    <location>
        <begin position="96"/>
        <end position="130"/>
    </location>
</feature>
<evidence type="ECO:0000256" key="1">
    <source>
        <dbReference type="SAM" id="MobiDB-lite"/>
    </source>
</evidence>
<comment type="caution">
    <text evidence="2">The sequence shown here is derived from an EMBL/GenBank/DDBJ whole genome shotgun (WGS) entry which is preliminary data.</text>
</comment>
<feature type="compositionally biased region" description="Pro residues" evidence="1">
    <location>
        <begin position="110"/>
        <end position="124"/>
    </location>
</feature>